<dbReference type="EMBL" id="CCKQ01017416">
    <property type="protein sequence ID" value="CDW89293.1"/>
    <property type="molecule type" value="Genomic_DNA"/>
</dbReference>
<dbReference type="Proteomes" id="UP000039865">
    <property type="component" value="Unassembled WGS sequence"/>
</dbReference>
<proteinExistence type="predicted"/>
<keyword evidence="3" id="KW-1185">Reference proteome</keyword>
<evidence type="ECO:0000313" key="3">
    <source>
        <dbReference type="Proteomes" id="UP000039865"/>
    </source>
</evidence>
<dbReference type="AlphaFoldDB" id="A0A078B6V3"/>
<feature type="compositionally biased region" description="Basic and acidic residues" evidence="1">
    <location>
        <begin position="153"/>
        <end position="166"/>
    </location>
</feature>
<sequence>MAKDDEKQNQIKDINDDEQLLRNQSTIVSSTQSFVKVGQENNSKEFLQGQSVVYEPENQEDQIDFEDELQIDVEFSRNSEKINDNANAVENFIESQNQVDNEVLNFEQSKKATMTKIQSKIPYRNDDIDSNDSGENKDYASLEISNSQENNEQSDKLDEVRIKLNSEDENVQGIQNYEPFNNEGMNSK</sequence>
<dbReference type="InParanoid" id="A0A078B6V3"/>
<feature type="region of interest" description="Disordered" evidence="1">
    <location>
        <begin position="115"/>
        <end position="188"/>
    </location>
</feature>
<evidence type="ECO:0000313" key="2">
    <source>
        <dbReference type="EMBL" id="CDW89293.1"/>
    </source>
</evidence>
<name>A0A078B6V3_STYLE</name>
<organism evidence="2 3">
    <name type="scientific">Stylonychia lemnae</name>
    <name type="common">Ciliate</name>
    <dbReference type="NCBI Taxonomy" id="5949"/>
    <lineage>
        <taxon>Eukaryota</taxon>
        <taxon>Sar</taxon>
        <taxon>Alveolata</taxon>
        <taxon>Ciliophora</taxon>
        <taxon>Intramacronucleata</taxon>
        <taxon>Spirotrichea</taxon>
        <taxon>Stichotrichia</taxon>
        <taxon>Sporadotrichida</taxon>
        <taxon>Oxytrichidae</taxon>
        <taxon>Stylonychinae</taxon>
        <taxon>Stylonychia</taxon>
    </lineage>
</organism>
<protein>
    <submittedName>
        <fullName evidence="2">Uncharacterized protein</fullName>
    </submittedName>
</protein>
<accession>A0A078B6V3</accession>
<gene>
    <name evidence="2" type="primary">Contig5031.g5383</name>
    <name evidence="2" type="ORF">STYLEM_18425</name>
</gene>
<evidence type="ECO:0000256" key="1">
    <source>
        <dbReference type="SAM" id="MobiDB-lite"/>
    </source>
</evidence>
<feature type="compositionally biased region" description="Polar residues" evidence="1">
    <location>
        <begin position="172"/>
        <end position="188"/>
    </location>
</feature>
<reference evidence="2 3" key="1">
    <citation type="submission" date="2014-06" db="EMBL/GenBank/DDBJ databases">
        <authorList>
            <person name="Swart Estienne"/>
        </authorList>
    </citation>
    <scope>NUCLEOTIDE SEQUENCE [LARGE SCALE GENOMIC DNA]</scope>
    <source>
        <strain evidence="2 3">130c</strain>
    </source>
</reference>